<dbReference type="GO" id="GO:0006260">
    <property type="term" value="P:DNA replication"/>
    <property type="evidence" value="ECO:0007669"/>
    <property type="project" value="InterPro"/>
</dbReference>
<dbReference type="PANTHER" id="PTHR21075:SF0">
    <property type="entry name" value="ANAEROBIC RIBONUCLEOSIDE-TRIPHOSPHATE REDUCTASE"/>
    <property type="match status" value="1"/>
</dbReference>
<dbReference type="EC" id="1.17.4.2" evidence="5"/>
<dbReference type="GO" id="GO:0008998">
    <property type="term" value="F:ribonucleoside-triphosphate reductase (thioredoxin) activity"/>
    <property type="evidence" value="ECO:0007669"/>
    <property type="project" value="UniProtKB-EC"/>
</dbReference>
<comment type="caution">
    <text evidence="5">The sequence shown here is derived from an EMBL/GenBank/DDBJ whole genome shotgun (WGS) entry which is preliminary data.</text>
</comment>
<dbReference type="OrthoDB" id="9804622at2"/>
<dbReference type="GO" id="GO:0004748">
    <property type="term" value="F:ribonucleoside-diphosphate reductase activity, thioredoxin disulfide as acceptor"/>
    <property type="evidence" value="ECO:0007669"/>
    <property type="project" value="TreeGrafter"/>
</dbReference>
<protein>
    <submittedName>
        <fullName evidence="5">Anaerobic ribonucleoside-triphosphate reductase</fullName>
        <ecNumber evidence="5">1.17.4.2</ecNumber>
    </submittedName>
</protein>
<dbReference type="GO" id="GO:0031250">
    <property type="term" value="C:anaerobic ribonucleoside-triphosphate reductase complex"/>
    <property type="evidence" value="ECO:0007669"/>
    <property type="project" value="TreeGrafter"/>
</dbReference>
<organism evidence="5 6">
    <name type="scientific">Subdoligranulum variabile DSM 15176</name>
    <dbReference type="NCBI Taxonomy" id="411471"/>
    <lineage>
        <taxon>Bacteria</taxon>
        <taxon>Bacillati</taxon>
        <taxon>Bacillota</taxon>
        <taxon>Clostridia</taxon>
        <taxon>Eubacteriales</taxon>
        <taxon>Oscillospiraceae</taxon>
        <taxon>Subdoligranulum</taxon>
    </lineage>
</organism>
<dbReference type="PANTHER" id="PTHR21075">
    <property type="entry name" value="ANAEROBIC RIBONUCLEOSIDE-TRIPHOSPHATE REDUCTASE"/>
    <property type="match status" value="1"/>
</dbReference>
<dbReference type="Gene3D" id="3.20.70.20">
    <property type="match status" value="1"/>
</dbReference>
<evidence type="ECO:0000313" key="6">
    <source>
        <dbReference type="Proteomes" id="UP000003438"/>
    </source>
</evidence>
<dbReference type="SUPFAM" id="SSF51998">
    <property type="entry name" value="PFL-like glycyl radical enzymes"/>
    <property type="match status" value="1"/>
</dbReference>
<keyword evidence="1 3" id="KW-0547">Nucleotide-binding</keyword>
<dbReference type="InterPro" id="IPR012833">
    <property type="entry name" value="NrdD"/>
</dbReference>
<dbReference type="RefSeq" id="WP_007047774.1">
    <property type="nucleotide sequence ID" value="NZ_GG704769.1"/>
</dbReference>
<keyword evidence="5" id="KW-0560">Oxidoreductase</keyword>
<accession>D1PPU4</accession>
<dbReference type="HOGENOM" id="CLU_002707_2_0_9"/>
<evidence type="ECO:0000256" key="3">
    <source>
        <dbReference type="PROSITE-ProRule" id="PRU00492"/>
    </source>
</evidence>
<reference evidence="5" key="1">
    <citation type="submission" date="2009-12" db="EMBL/GenBank/DDBJ databases">
        <authorList>
            <person name="Weinstock G."/>
            <person name="Sodergren E."/>
            <person name="Clifton S."/>
            <person name="Fulton L."/>
            <person name="Fulton B."/>
            <person name="Courtney L."/>
            <person name="Fronick C."/>
            <person name="Harrison M."/>
            <person name="Strong C."/>
            <person name="Farmer C."/>
            <person name="Delahaunty K."/>
            <person name="Markovic C."/>
            <person name="Hall O."/>
            <person name="Minx P."/>
            <person name="Tomlinson C."/>
            <person name="Mitreva M."/>
            <person name="Nelson J."/>
            <person name="Hou S."/>
            <person name="Wollam A."/>
            <person name="Pepin K.H."/>
            <person name="Johnson M."/>
            <person name="Bhonagiri V."/>
            <person name="Nash W.E."/>
            <person name="Warren W."/>
            <person name="Chinwalla A."/>
            <person name="Mardis E.R."/>
            <person name="Wilson R.K."/>
        </authorList>
    </citation>
    <scope>NUCLEOTIDE SEQUENCE [LARGE SCALE GENOMIC DNA]</scope>
    <source>
        <strain evidence="5">DSM 15176</strain>
    </source>
</reference>
<evidence type="ECO:0000313" key="5">
    <source>
        <dbReference type="EMBL" id="EFB75290.1"/>
    </source>
</evidence>
<keyword evidence="2 3" id="KW-0067">ATP-binding</keyword>
<dbReference type="AlphaFoldDB" id="D1PPU4"/>
<dbReference type="NCBIfam" id="TIGR02487">
    <property type="entry name" value="NrdD"/>
    <property type="match status" value="1"/>
</dbReference>
<dbReference type="InterPro" id="IPR005144">
    <property type="entry name" value="ATP-cone_dom"/>
</dbReference>
<name>D1PPU4_9FIRM</name>
<keyword evidence="6" id="KW-1185">Reference proteome</keyword>
<evidence type="ECO:0000256" key="2">
    <source>
        <dbReference type="ARBA" id="ARBA00022840"/>
    </source>
</evidence>
<dbReference type="GO" id="GO:0005524">
    <property type="term" value="F:ATP binding"/>
    <property type="evidence" value="ECO:0007669"/>
    <property type="project" value="UniProtKB-UniRule"/>
</dbReference>
<feature type="domain" description="ATP-cone" evidence="4">
    <location>
        <begin position="1"/>
        <end position="94"/>
    </location>
</feature>
<dbReference type="PROSITE" id="PS51161">
    <property type="entry name" value="ATP_CONE"/>
    <property type="match status" value="1"/>
</dbReference>
<evidence type="ECO:0000259" key="4">
    <source>
        <dbReference type="PROSITE" id="PS51161"/>
    </source>
</evidence>
<dbReference type="Pfam" id="PF03477">
    <property type="entry name" value="ATP-cone"/>
    <property type="match status" value="1"/>
</dbReference>
<dbReference type="GO" id="GO:0009265">
    <property type="term" value="P:2'-deoxyribonucleotide biosynthetic process"/>
    <property type="evidence" value="ECO:0007669"/>
    <property type="project" value="TreeGrafter"/>
</dbReference>
<dbReference type="Pfam" id="PF13597">
    <property type="entry name" value="NRDD"/>
    <property type="match status" value="1"/>
</dbReference>
<sequence>MKIIKRNGSEAVFDITKIIAAVTKANNVVPESQRLTNHQIIELADKVQASCLSRGHAMNVEEIQDIVEDAIMATGAYEVARKYITYRYVQSLKRTHNTTDDRILSLIECNNEEVKQENSNKNPTVNSVQRDYMAGEVSKDLTMRMLLPPEVVKAHEEGIIHFHDADYYAQHMHNCDLVNLDDMLQNGTVISGTLIEKPHSFSTACNIATQIIAQVASSQYGGQSISLTHLAPFVDVSRKKIRRDVEAEMKELGINPGEEKISEIVEARLREEIKRGVQTIQYQVVTLMTTNGQAPFITVFMYLNEAGDNQRLKSDLAIVIEEMLRQRYQGVKNEAGVWITPAFPKLIYVLEEDNIREGTPYFYLTKLAAKCTAKRMVPDYISEKKMKEYKLSKGETEGNGDVYTCMGCRSFLTPDRSGNGWDNIANAQNYDGKPKYYGRFNQGVVTINLVDVALSSGGDFDKFWKIFDERLELCHKALMCRHNRLKGTLSDAAPILWQYGALARLKKGEPIDKLLYGGYSTISLGYAGLYECCKYMTGKSHTDPAAKPFALHVMQHMNDACQTWKKQHDIDFSLYGTPLESTTYKFAKCLQKRFGIIPGITDRNYITNSYHVHVAEQIDAFTKLKFESDFQKLSPGGAISYVEVPNMQDNLEAVIKVMQFIYDNIMYAELNTKSDYCQVCGYDGEISIVEEDGKLVWECPKCHNRDQNKLNVARRTCGYIGTQFWNQGRTAEIKDRVLHL</sequence>
<dbReference type="STRING" id="411471.SUBVAR_06411"/>
<gene>
    <name evidence="5" type="primary">nrdD</name>
    <name evidence="5" type="ORF">SUBVAR_06411</name>
</gene>
<dbReference type="EMBL" id="ACBY02000029">
    <property type="protein sequence ID" value="EFB75290.1"/>
    <property type="molecule type" value="Genomic_DNA"/>
</dbReference>
<dbReference type="eggNOG" id="COG1328">
    <property type="taxonomic scope" value="Bacteria"/>
</dbReference>
<proteinExistence type="predicted"/>
<evidence type="ECO:0000256" key="1">
    <source>
        <dbReference type="ARBA" id="ARBA00022741"/>
    </source>
</evidence>
<dbReference type="NCBIfam" id="NF006732">
    <property type="entry name" value="PRK09263.1"/>
    <property type="match status" value="1"/>
</dbReference>
<dbReference type="Proteomes" id="UP000003438">
    <property type="component" value="Unassembled WGS sequence"/>
</dbReference>